<dbReference type="PROSITE" id="PS51935">
    <property type="entry name" value="NLPC_P60"/>
    <property type="match status" value="1"/>
</dbReference>
<sequence length="339" mass="37290">MVKRIISLLVMACVVLAFYVPQTKAATKREEIVSIAKKYTGVKYTWGGETPSEGFDCSGYIQYVFAQAGIGMPRTANDQFKLGTAVEVKDLQPGDLVFYKNTYPSDGITHAGIYIGDNNFISATSSSGIKVNPLDNVYWSKYYHASKSVLPDETAQQVKPALPAGEFYDVSKSHFAYTAIYELSRQGVISGFEGSLFKPTVAITRGQAAILLNKQLKLPASTEMSFSDVSSSSAAAQHIAAVAEAKIVSGYPDGTFRPNEPITRGQMAIILTRAYDMLNYDEQSVKPFSDIVSTHPIYKNVHAMRAYNVTQGYADNTYRPNGQTTRAEFSAFLYRTLTR</sequence>
<gene>
    <name evidence="8" type="ORF">CGZ90_13930</name>
</gene>
<evidence type="ECO:0000256" key="5">
    <source>
        <dbReference type="SAM" id="SignalP"/>
    </source>
</evidence>
<dbReference type="InterPro" id="IPR038765">
    <property type="entry name" value="Papain-like_cys_pep_sf"/>
</dbReference>
<keyword evidence="3" id="KW-0378">Hydrolase</keyword>
<dbReference type="Pfam" id="PF00877">
    <property type="entry name" value="NLPC_P60"/>
    <property type="match status" value="1"/>
</dbReference>
<feature type="domain" description="NlpC/P60" evidence="7">
    <location>
        <begin position="26"/>
        <end position="150"/>
    </location>
</feature>
<evidence type="ECO:0000256" key="1">
    <source>
        <dbReference type="ARBA" id="ARBA00007074"/>
    </source>
</evidence>
<proteinExistence type="inferred from homology"/>
<dbReference type="EMBL" id="NOII01000003">
    <property type="protein sequence ID" value="OYD57754.1"/>
    <property type="molecule type" value="Genomic_DNA"/>
</dbReference>
<evidence type="ECO:0000259" key="7">
    <source>
        <dbReference type="PROSITE" id="PS51935"/>
    </source>
</evidence>
<dbReference type="PROSITE" id="PS51272">
    <property type="entry name" value="SLH"/>
    <property type="match status" value="3"/>
</dbReference>
<dbReference type="Proteomes" id="UP000215059">
    <property type="component" value="Unassembled WGS sequence"/>
</dbReference>
<dbReference type="PANTHER" id="PTHR47053">
    <property type="entry name" value="MUREIN DD-ENDOPEPTIDASE MEPH-RELATED"/>
    <property type="match status" value="1"/>
</dbReference>
<evidence type="ECO:0000313" key="9">
    <source>
        <dbReference type="Proteomes" id="UP000215059"/>
    </source>
</evidence>
<evidence type="ECO:0000256" key="3">
    <source>
        <dbReference type="ARBA" id="ARBA00022801"/>
    </source>
</evidence>
<keyword evidence="9" id="KW-1185">Reference proteome</keyword>
<dbReference type="InterPro" id="IPR001119">
    <property type="entry name" value="SLH_dom"/>
</dbReference>
<evidence type="ECO:0008006" key="10">
    <source>
        <dbReference type="Google" id="ProtNLM"/>
    </source>
</evidence>
<dbReference type="AlphaFoldDB" id="A0A235F9K0"/>
<accession>A0A235F9K0</accession>
<dbReference type="InterPro" id="IPR051202">
    <property type="entry name" value="Peptidase_C40"/>
</dbReference>
<feature type="domain" description="SLH" evidence="6">
    <location>
        <begin position="163"/>
        <end position="221"/>
    </location>
</feature>
<feature type="domain" description="SLH" evidence="6">
    <location>
        <begin position="287"/>
        <end position="339"/>
    </location>
</feature>
<keyword evidence="4" id="KW-0788">Thiol protease</keyword>
<evidence type="ECO:0000313" key="8">
    <source>
        <dbReference type="EMBL" id="OYD57754.1"/>
    </source>
</evidence>
<dbReference type="Gene3D" id="3.90.1720.10">
    <property type="entry name" value="endopeptidase domain like (from Nostoc punctiforme)"/>
    <property type="match status" value="1"/>
</dbReference>
<reference evidence="8 9" key="1">
    <citation type="submission" date="2017-07" db="EMBL/GenBank/DDBJ databases">
        <title>Fictibacillus sp. nov. GDSW-R2A3 Genome sequencing and assembly.</title>
        <authorList>
            <person name="Mayilraj S."/>
        </authorList>
    </citation>
    <scope>NUCLEOTIDE SEQUENCE [LARGE SCALE GENOMIC DNA]</scope>
    <source>
        <strain evidence="8 9">GDSW-R2A3</strain>
    </source>
</reference>
<comment type="similarity">
    <text evidence="1">Belongs to the peptidase C40 family.</text>
</comment>
<dbReference type="PANTHER" id="PTHR47053:SF1">
    <property type="entry name" value="MUREIN DD-ENDOPEPTIDASE MEPH-RELATED"/>
    <property type="match status" value="1"/>
</dbReference>
<dbReference type="SUPFAM" id="SSF54001">
    <property type="entry name" value="Cysteine proteinases"/>
    <property type="match status" value="1"/>
</dbReference>
<feature type="domain" description="SLH" evidence="6">
    <location>
        <begin position="222"/>
        <end position="285"/>
    </location>
</feature>
<protein>
    <recommendedName>
        <fullName evidence="10">Hydrolase Nlp/P60</fullName>
    </recommendedName>
</protein>
<evidence type="ECO:0000259" key="6">
    <source>
        <dbReference type="PROSITE" id="PS51272"/>
    </source>
</evidence>
<evidence type="ECO:0000256" key="2">
    <source>
        <dbReference type="ARBA" id="ARBA00022670"/>
    </source>
</evidence>
<feature type="chain" id="PRO_5013302929" description="Hydrolase Nlp/P60" evidence="5">
    <location>
        <begin position="26"/>
        <end position="339"/>
    </location>
</feature>
<organism evidence="8 9">
    <name type="scientific">Fictibacillus aquaticus</name>
    <dbReference type="NCBI Taxonomy" id="2021314"/>
    <lineage>
        <taxon>Bacteria</taxon>
        <taxon>Bacillati</taxon>
        <taxon>Bacillota</taxon>
        <taxon>Bacilli</taxon>
        <taxon>Bacillales</taxon>
        <taxon>Fictibacillaceae</taxon>
        <taxon>Fictibacillus</taxon>
    </lineage>
</organism>
<dbReference type="Pfam" id="PF00395">
    <property type="entry name" value="SLH"/>
    <property type="match status" value="3"/>
</dbReference>
<dbReference type="GO" id="GO:0006508">
    <property type="term" value="P:proteolysis"/>
    <property type="evidence" value="ECO:0007669"/>
    <property type="project" value="UniProtKB-KW"/>
</dbReference>
<name>A0A235F9K0_9BACL</name>
<keyword evidence="5" id="KW-0732">Signal</keyword>
<evidence type="ECO:0000256" key="4">
    <source>
        <dbReference type="ARBA" id="ARBA00022807"/>
    </source>
</evidence>
<dbReference type="GO" id="GO:0008234">
    <property type="term" value="F:cysteine-type peptidase activity"/>
    <property type="evidence" value="ECO:0007669"/>
    <property type="project" value="UniProtKB-KW"/>
</dbReference>
<feature type="signal peptide" evidence="5">
    <location>
        <begin position="1"/>
        <end position="25"/>
    </location>
</feature>
<keyword evidence="2" id="KW-0645">Protease</keyword>
<comment type="caution">
    <text evidence="8">The sequence shown here is derived from an EMBL/GenBank/DDBJ whole genome shotgun (WGS) entry which is preliminary data.</text>
</comment>
<dbReference type="InterPro" id="IPR000064">
    <property type="entry name" value="NLP_P60_dom"/>
</dbReference>